<comment type="caution">
    <text evidence="2">The sequence shown here is derived from an EMBL/GenBank/DDBJ whole genome shotgun (WGS) entry which is preliminary data.</text>
</comment>
<evidence type="ECO:0000313" key="2">
    <source>
        <dbReference type="EMBL" id="KAK0476992.1"/>
    </source>
</evidence>
<name>A0AA39P3P7_9AGAR</name>
<accession>A0AA39P3P7</accession>
<proteinExistence type="predicted"/>
<feature type="region of interest" description="Disordered" evidence="1">
    <location>
        <begin position="200"/>
        <end position="226"/>
    </location>
</feature>
<gene>
    <name evidence="2" type="ORF">IW261DRAFT_1421211</name>
</gene>
<evidence type="ECO:0000313" key="3">
    <source>
        <dbReference type="Proteomes" id="UP001175227"/>
    </source>
</evidence>
<dbReference type="AlphaFoldDB" id="A0AA39P3P7"/>
<reference evidence="2" key="1">
    <citation type="submission" date="2023-06" db="EMBL/GenBank/DDBJ databases">
        <authorList>
            <consortium name="Lawrence Berkeley National Laboratory"/>
            <person name="Ahrendt S."/>
            <person name="Sahu N."/>
            <person name="Indic B."/>
            <person name="Wong-Bajracharya J."/>
            <person name="Merenyi Z."/>
            <person name="Ke H.-M."/>
            <person name="Monk M."/>
            <person name="Kocsube S."/>
            <person name="Drula E."/>
            <person name="Lipzen A."/>
            <person name="Balint B."/>
            <person name="Henrissat B."/>
            <person name="Andreopoulos B."/>
            <person name="Martin F.M."/>
            <person name="Harder C.B."/>
            <person name="Rigling D."/>
            <person name="Ford K.L."/>
            <person name="Foster G.D."/>
            <person name="Pangilinan J."/>
            <person name="Papanicolaou A."/>
            <person name="Barry K."/>
            <person name="LaButti K."/>
            <person name="Viragh M."/>
            <person name="Koriabine M."/>
            <person name="Yan M."/>
            <person name="Riley R."/>
            <person name="Champramary S."/>
            <person name="Plett K.L."/>
            <person name="Tsai I.J."/>
            <person name="Slot J."/>
            <person name="Sipos G."/>
            <person name="Plett J."/>
            <person name="Nagy L.G."/>
            <person name="Grigoriev I.V."/>
        </authorList>
    </citation>
    <scope>NUCLEOTIDE SEQUENCE</scope>
    <source>
        <strain evidence="2">ICMP 16352</strain>
    </source>
</reference>
<evidence type="ECO:0000256" key="1">
    <source>
        <dbReference type="SAM" id="MobiDB-lite"/>
    </source>
</evidence>
<sequence length="226" mass="24359">MPFNQLVKTLPQDVAHITVDNSGSHYLAFDCNGTLYGTYPISAESNNVKCHSATQCAQLTVDEAKTFPGWSTIKKEANNNWCSGYNIWTNPSQFLDHPAQACITTKVVQLSLGVLVICIVLYVDPNFWTGEWIHDNHTTSTGGQLAGTDGQIKIETQQGSDSSGSYTISSALTIGVSSTLTAEIGIPEVVSITAEVTMSAEVTDETSTRPPSRPVRTKHQGTFVTS</sequence>
<keyword evidence="3" id="KW-1185">Reference proteome</keyword>
<organism evidence="2 3">
    <name type="scientific">Armillaria novae-zelandiae</name>
    <dbReference type="NCBI Taxonomy" id="153914"/>
    <lineage>
        <taxon>Eukaryota</taxon>
        <taxon>Fungi</taxon>
        <taxon>Dikarya</taxon>
        <taxon>Basidiomycota</taxon>
        <taxon>Agaricomycotina</taxon>
        <taxon>Agaricomycetes</taxon>
        <taxon>Agaricomycetidae</taxon>
        <taxon>Agaricales</taxon>
        <taxon>Marasmiineae</taxon>
        <taxon>Physalacriaceae</taxon>
        <taxon>Armillaria</taxon>
    </lineage>
</organism>
<dbReference type="Proteomes" id="UP001175227">
    <property type="component" value="Unassembled WGS sequence"/>
</dbReference>
<protein>
    <submittedName>
        <fullName evidence="2">Uncharacterized protein</fullName>
    </submittedName>
</protein>
<dbReference type="EMBL" id="JAUEPR010000018">
    <property type="protein sequence ID" value="KAK0476992.1"/>
    <property type="molecule type" value="Genomic_DNA"/>
</dbReference>